<dbReference type="InterPro" id="IPR013321">
    <property type="entry name" value="Arc_rbn_hlx_hlx"/>
</dbReference>
<evidence type="ECO:0000256" key="1">
    <source>
        <dbReference type="SAM" id="Coils"/>
    </source>
</evidence>
<dbReference type="AlphaFoldDB" id="A0A1L5P386"/>
<evidence type="ECO:0000313" key="3">
    <source>
        <dbReference type="EMBL" id="APO74588.1"/>
    </source>
</evidence>
<sequence length="176" mass="20267">MTENRAKSDQYLLRLPPGLRDALKESADIHARSLNAEIVERLEQYPRLHRLQGDISYLKMENKRLSAELAAAKDAMTEQKKVSAMLQHLIHTRSEEAHEEEKTVSAIENRFTELKEQAAYLEKLKSELLHSAHRSSEPKISDIPLSSELFDKLFGDMRDRLDRIERKVDGRSGSED</sequence>
<keyword evidence="1" id="KW-0175">Coiled coil</keyword>
<dbReference type="Proteomes" id="UP000185109">
    <property type="component" value="Chromosome"/>
</dbReference>
<dbReference type="SUPFAM" id="SSF47598">
    <property type="entry name" value="Ribbon-helix-helix"/>
    <property type="match status" value="1"/>
</dbReference>
<dbReference type="Gene3D" id="1.10.1220.10">
    <property type="entry name" value="Met repressor-like"/>
    <property type="match status" value="1"/>
</dbReference>
<gene>
    <name evidence="3" type="ORF">AM571_CH01767</name>
</gene>
<dbReference type="GO" id="GO:0006355">
    <property type="term" value="P:regulation of DNA-templated transcription"/>
    <property type="evidence" value="ECO:0007669"/>
    <property type="project" value="InterPro"/>
</dbReference>
<name>A0A1L5P386_RHIET</name>
<feature type="coiled-coil region" evidence="1">
    <location>
        <begin position="55"/>
        <end position="124"/>
    </location>
</feature>
<dbReference type="InterPro" id="IPR005569">
    <property type="entry name" value="Arc_DNA-bd_dom"/>
</dbReference>
<feature type="domain" description="Arc-like DNA binding" evidence="2">
    <location>
        <begin position="7"/>
        <end position="44"/>
    </location>
</feature>
<dbReference type="Pfam" id="PF03869">
    <property type="entry name" value="Arc"/>
    <property type="match status" value="1"/>
</dbReference>
<dbReference type="EMBL" id="CP017241">
    <property type="protein sequence ID" value="APO74588.1"/>
    <property type="molecule type" value="Genomic_DNA"/>
</dbReference>
<dbReference type="InterPro" id="IPR010985">
    <property type="entry name" value="Ribbon_hlx_hlx"/>
</dbReference>
<evidence type="ECO:0000313" key="4">
    <source>
        <dbReference type="Proteomes" id="UP000185109"/>
    </source>
</evidence>
<protein>
    <recommendedName>
        <fullName evidence="2">Arc-like DNA binding domain-containing protein</fullName>
    </recommendedName>
</protein>
<accession>A0A1L5P386</accession>
<reference evidence="3 4" key="1">
    <citation type="submission" date="2016-09" db="EMBL/GenBank/DDBJ databases">
        <title>The complete genome sequences of Rhizobium gallicum, symbiovars gallicum and phaseoli, symbionts associated to common bean (Phaseolus vulgaris).</title>
        <authorList>
            <person name="Bustos P."/>
            <person name="Santamaria R.I."/>
            <person name="Perez-Carrascal O.M."/>
            <person name="Juarez S."/>
            <person name="Lozano L."/>
            <person name="Martinez-Flores I."/>
            <person name="Martinez-Romero E."/>
            <person name="Cevallos M."/>
            <person name="Romero D."/>
            <person name="Davila G."/>
            <person name="Gonzalez V."/>
        </authorList>
    </citation>
    <scope>NUCLEOTIDE SEQUENCE [LARGE SCALE GENOMIC DNA]</scope>
    <source>
        <strain evidence="3 4">8C-3</strain>
    </source>
</reference>
<evidence type="ECO:0000259" key="2">
    <source>
        <dbReference type="Pfam" id="PF03869"/>
    </source>
</evidence>
<proteinExistence type="predicted"/>
<dbReference type="RefSeq" id="WP_074061083.1">
    <property type="nucleotide sequence ID" value="NZ_CP017241.1"/>
</dbReference>
<organism evidence="3 4">
    <name type="scientific">Rhizobium etli 8C-3</name>
    <dbReference type="NCBI Taxonomy" id="538025"/>
    <lineage>
        <taxon>Bacteria</taxon>
        <taxon>Pseudomonadati</taxon>
        <taxon>Pseudomonadota</taxon>
        <taxon>Alphaproteobacteria</taxon>
        <taxon>Hyphomicrobiales</taxon>
        <taxon>Rhizobiaceae</taxon>
        <taxon>Rhizobium/Agrobacterium group</taxon>
        <taxon>Rhizobium</taxon>
    </lineage>
</organism>
<dbReference type="GO" id="GO:0003677">
    <property type="term" value="F:DNA binding"/>
    <property type="evidence" value="ECO:0007669"/>
    <property type="project" value="InterPro"/>
</dbReference>